<accession>A0A3S5AEY4</accession>
<evidence type="ECO:0000256" key="1">
    <source>
        <dbReference type="SAM" id="SignalP"/>
    </source>
</evidence>
<feature type="signal peptide" evidence="1">
    <location>
        <begin position="1"/>
        <end position="21"/>
    </location>
</feature>
<keyword evidence="1" id="KW-0732">Signal</keyword>
<evidence type="ECO:0008006" key="4">
    <source>
        <dbReference type="Google" id="ProtNLM"/>
    </source>
</evidence>
<sequence>MPLRLLVCLAGLLAFADPTVGRHSCRQDSSSYFCCFFFLQLPFAWRFLFSLGQRGSDQGLDQIKDPSRNDSSSPLLFVVGVFTSRRFVNFPLIHRHPVRWFECLAFKSI</sequence>
<protein>
    <recommendedName>
        <fullName evidence="4">Secreted protein</fullName>
    </recommendedName>
</protein>
<feature type="chain" id="PRO_5018741883" description="Secreted protein" evidence="1">
    <location>
        <begin position="22"/>
        <end position="109"/>
    </location>
</feature>
<comment type="caution">
    <text evidence="2">The sequence shown here is derived from an EMBL/GenBank/DDBJ whole genome shotgun (WGS) entry which is preliminary data.</text>
</comment>
<dbReference type="Proteomes" id="UP000784294">
    <property type="component" value="Unassembled WGS sequence"/>
</dbReference>
<dbReference type="AlphaFoldDB" id="A0A3S5AEY4"/>
<name>A0A3S5AEY4_9PLAT</name>
<reference evidence="2" key="1">
    <citation type="submission" date="2018-11" db="EMBL/GenBank/DDBJ databases">
        <authorList>
            <consortium name="Pathogen Informatics"/>
        </authorList>
    </citation>
    <scope>NUCLEOTIDE SEQUENCE</scope>
</reference>
<gene>
    <name evidence="2" type="ORF">PXEA_LOCUS8181</name>
</gene>
<proteinExistence type="predicted"/>
<keyword evidence="3" id="KW-1185">Reference proteome</keyword>
<evidence type="ECO:0000313" key="3">
    <source>
        <dbReference type="Proteomes" id="UP000784294"/>
    </source>
</evidence>
<dbReference type="EMBL" id="CAAALY010022171">
    <property type="protein sequence ID" value="VEL14741.1"/>
    <property type="molecule type" value="Genomic_DNA"/>
</dbReference>
<organism evidence="2 3">
    <name type="scientific">Protopolystoma xenopodis</name>
    <dbReference type="NCBI Taxonomy" id="117903"/>
    <lineage>
        <taxon>Eukaryota</taxon>
        <taxon>Metazoa</taxon>
        <taxon>Spiralia</taxon>
        <taxon>Lophotrochozoa</taxon>
        <taxon>Platyhelminthes</taxon>
        <taxon>Monogenea</taxon>
        <taxon>Polyopisthocotylea</taxon>
        <taxon>Polystomatidea</taxon>
        <taxon>Polystomatidae</taxon>
        <taxon>Protopolystoma</taxon>
    </lineage>
</organism>
<evidence type="ECO:0000313" key="2">
    <source>
        <dbReference type="EMBL" id="VEL14741.1"/>
    </source>
</evidence>